<protein>
    <submittedName>
        <fullName evidence="1">Uncharacterized protein</fullName>
    </submittedName>
</protein>
<sequence>MAEYNVTLDSTGPLINGLGEWQGSNSPLLVGEDATKYYDGTVAMTNIQGASSVITFNGTAIYLYGSRGLKYGEFMVTIDSLVAFNSTEGSTDMLYQQLIYHNTNLTMGTHTLTLTNTFSNSARNLMAIDYYVWTTQIGSEGSIIASNNTIEWSNSTAWSFNGAWSQTGTSSLYPAFANGASYTNTANANAILTFEGDAVTVYGATSNLTGPYQVSLDQASIITYTAYHTEVNKEVIIFYADNLGPGVHELIFVNNPNELGPDNTLVIEKAIVVQATAPSAHHSKYVSRLSR</sequence>
<dbReference type="OrthoDB" id="3258237at2759"/>
<dbReference type="STRING" id="436010.A0A166BDJ5"/>
<dbReference type="EMBL" id="KV417646">
    <property type="protein sequence ID" value="KZP12533.1"/>
    <property type="molecule type" value="Genomic_DNA"/>
</dbReference>
<dbReference type="Gene3D" id="2.60.120.260">
    <property type="entry name" value="Galactose-binding domain-like"/>
    <property type="match status" value="2"/>
</dbReference>
<gene>
    <name evidence="1" type="ORF">FIBSPDRAFT_936895</name>
</gene>
<accession>A0A166BDJ5</accession>
<proteinExistence type="predicted"/>
<evidence type="ECO:0000313" key="1">
    <source>
        <dbReference type="EMBL" id="KZP12533.1"/>
    </source>
</evidence>
<name>A0A166BDJ5_9AGAM</name>
<organism evidence="1">
    <name type="scientific">Athelia psychrophila</name>
    <dbReference type="NCBI Taxonomy" id="1759441"/>
    <lineage>
        <taxon>Eukaryota</taxon>
        <taxon>Fungi</taxon>
        <taxon>Dikarya</taxon>
        <taxon>Basidiomycota</taxon>
        <taxon>Agaricomycotina</taxon>
        <taxon>Agaricomycetes</taxon>
        <taxon>Agaricomycetidae</taxon>
        <taxon>Atheliales</taxon>
        <taxon>Atheliaceae</taxon>
        <taxon>Athelia</taxon>
    </lineage>
</organism>
<reference evidence="1" key="1">
    <citation type="journal article" date="2016" name="Mol. Biol. Evol.">
        <title>Comparative Genomics of Early-Diverging Mushroom-Forming Fungi Provides Insights into the Origins of Lignocellulose Decay Capabilities.</title>
        <authorList>
            <person name="Nagy L.G."/>
            <person name="Riley R."/>
            <person name="Tritt A."/>
            <person name="Adam C."/>
            <person name="Daum C."/>
            <person name="Floudas D."/>
            <person name="Sun H."/>
            <person name="Yadav J.S."/>
            <person name="Pangilinan J."/>
            <person name="Larsson K.H."/>
            <person name="Matsuura K."/>
            <person name="Barry K."/>
            <person name="Labutti K."/>
            <person name="Kuo R."/>
            <person name="Ohm R.A."/>
            <person name="Bhattacharya S.S."/>
            <person name="Shirouzu T."/>
            <person name="Yoshinaga Y."/>
            <person name="Martin F.M."/>
            <person name="Grigoriev I.V."/>
            <person name="Hibbett D.S."/>
        </authorList>
    </citation>
    <scope>NUCLEOTIDE SEQUENCE [LARGE SCALE GENOMIC DNA]</scope>
    <source>
        <strain evidence="1">CBS 109695</strain>
    </source>
</reference>
<dbReference type="AlphaFoldDB" id="A0A166BDJ5"/>